<dbReference type="RefSeq" id="WP_088384895.1">
    <property type="nucleotide sequence ID" value="NZ_NIOF01000004.1"/>
</dbReference>
<keyword evidence="3" id="KW-1185">Reference proteome</keyword>
<dbReference type="OrthoDB" id="8993954at2"/>
<reference evidence="2 3" key="1">
    <citation type="journal article" date="2008" name="Int. J. Syst. Evol. Microbiol.">
        <title>Description of Roseateles aquatilis sp. nov. and Roseateles terrae sp. nov., in the class Betaproteobacteria, and emended description of the genus Roseateles.</title>
        <authorList>
            <person name="Gomila M."/>
            <person name="Bowien B."/>
            <person name="Falsen E."/>
            <person name="Moore E.R."/>
            <person name="Lalucat J."/>
        </authorList>
    </citation>
    <scope>NUCLEOTIDE SEQUENCE [LARGE SCALE GENOMIC DNA]</scope>
    <source>
        <strain evidence="2 3">CCUG 48205</strain>
    </source>
</reference>
<feature type="domain" description="Aerobactin siderophore biosynthesis IucA/IucC-like C-terminal" evidence="1">
    <location>
        <begin position="66"/>
        <end position="212"/>
    </location>
</feature>
<dbReference type="Pfam" id="PF06276">
    <property type="entry name" value="FhuF"/>
    <property type="match status" value="1"/>
</dbReference>
<accession>A0A246JDN2</accession>
<dbReference type="NCBIfam" id="TIGR03951">
    <property type="entry name" value="Fe_III_red_FhuF"/>
    <property type="match status" value="1"/>
</dbReference>
<dbReference type="InterPro" id="IPR022770">
    <property type="entry name" value="IucA/IucC-like_C"/>
</dbReference>
<sequence>MIPLLQPIFQGEWAPHGETLRCAPHRPPEAILVADLLADPGPLRDALARQARHLGVTGPDLRAVASAWSLAYLWALLPPVVAGASLLRHAFPVDAAHIAVHLGADGEPLSFHITDEGQALPGASTAPRYAALLHGHLRPLFAALHRQTRVAEKILWSNTARYLGEIFELAIQLAGPLPHVVEDRTLLLEQGPWPDERGNPMLALPRRTALDGQGRPVRLHRHCCLYYLLPDQPCCGGCPLAPRYRATLRTTAPTA</sequence>
<protein>
    <submittedName>
        <fullName evidence="2">Siderophore-iron reductase FhuF</fullName>
    </submittedName>
</protein>
<evidence type="ECO:0000259" key="1">
    <source>
        <dbReference type="Pfam" id="PF06276"/>
    </source>
</evidence>
<evidence type="ECO:0000313" key="3">
    <source>
        <dbReference type="Proteomes" id="UP000197468"/>
    </source>
</evidence>
<dbReference type="EMBL" id="NIOF01000004">
    <property type="protein sequence ID" value="OWQ90688.1"/>
    <property type="molecule type" value="Genomic_DNA"/>
</dbReference>
<dbReference type="Proteomes" id="UP000197468">
    <property type="component" value="Unassembled WGS sequence"/>
</dbReference>
<evidence type="ECO:0000313" key="2">
    <source>
        <dbReference type="EMBL" id="OWQ90688.1"/>
    </source>
</evidence>
<gene>
    <name evidence="2" type="primary">fhuF</name>
    <name evidence="2" type="ORF">CDN99_10885</name>
</gene>
<dbReference type="GO" id="GO:0003824">
    <property type="term" value="F:catalytic activity"/>
    <property type="evidence" value="ECO:0007669"/>
    <property type="project" value="UniProtKB-ARBA"/>
</dbReference>
<proteinExistence type="predicted"/>
<name>A0A246JDN2_9BURK</name>
<organism evidence="2 3">
    <name type="scientific">Roseateles aquatilis</name>
    <dbReference type="NCBI Taxonomy" id="431061"/>
    <lineage>
        <taxon>Bacteria</taxon>
        <taxon>Pseudomonadati</taxon>
        <taxon>Pseudomonadota</taxon>
        <taxon>Betaproteobacteria</taxon>
        <taxon>Burkholderiales</taxon>
        <taxon>Sphaerotilaceae</taxon>
        <taxon>Roseateles</taxon>
    </lineage>
</organism>
<dbReference type="AlphaFoldDB" id="A0A246JDN2"/>
<dbReference type="InterPro" id="IPR008090">
    <property type="entry name" value="Fe_iron_reduct"/>
</dbReference>
<comment type="caution">
    <text evidence="2">The sequence shown here is derived from an EMBL/GenBank/DDBJ whole genome shotgun (WGS) entry which is preliminary data.</text>
</comment>